<dbReference type="Proteomes" id="UP000236726">
    <property type="component" value="Unassembled WGS sequence"/>
</dbReference>
<evidence type="ECO:0000313" key="4">
    <source>
        <dbReference type="Proteomes" id="UP000236726"/>
    </source>
</evidence>
<evidence type="ECO:0000256" key="1">
    <source>
        <dbReference type="SAM" id="Coils"/>
    </source>
</evidence>
<keyword evidence="2" id="KW-0472">Membrane</keyword>
<accession>A0A1H5UCA8</accession>
<sequence>MTELKRILDKKILYVICLLIIVSSAYFVLSCIGNSGIKEFNRLNNEYVSALNNYVNAQSYSDDNEVANNYIDYITSYQENNQAILENANRVKKFSALVSNAYTLKNINKTYSDYSKIQNVIPVITNTLGFDRYILFIPKLSAFVIFIMIYIMFNLHKEYDNGEILFSYSAKNGRFIFALKRNLLYIGIIFTLLTIFHLIIFIIASLLYGFVDLNAPIQSSMLFSDCVRPYSIIGFCVINVIVIAIGLSFIILFFNTLLNLIKNRYIALVIMLIIFFAEWRYSLVLQNNSIKRLIANINIYRIIDFSTYFRNYQNVKLFNQPVSSDIIMVFLVIALFIVIFFVSGIVYSRRHPFSKIRFAKIKEFFELKRGKVFSKLGFTGLELYKIFFRNKKIVWVILAVIGELFLINMTQVNFPARQKKLDNIYSQYGGENLELFNNFLENFQQENGELVKQLEEIEVNTDNYEETLSKSMQLQAKIKENEKLMEEFNSILKYKDKIKTEYGVDTYIMSDRGYDEIIGNNSVIREVGITLALIIISVILASGYYLEERKSGVVKLLASSRLGLKKIYSKKLLIISTFIVIYYLIITLIDIIFLNKMYGFKFLSAPVISITFMESKLNSFFLSMTIARYCLLLLALRLFFTIDALFITLIFSLKAKSEFYMPILIFIFGVAACIGLYANILLQVIMLICLIVILILCICYILRGMYGTKN</sequence>
<dbReference type="PROSITE" id="PS51257">
    <property type="entry name" value="PROKAR_LIPOPROTEIN"/>
    <property type="match status" value="1"/>
</dbReference>
<feature type="transmembrane region" description="Helical" evidence="2">
    <location>
        <begin position="183"/>
        <end position="210"/>
    </location>
</feature>
<feature type="transmembrane region" description="Helical" evidence="2">
    <location>
        <begin position="230"/>
        <end position="253"/>
    </location>
</feature>
<evidence type="ECO:0000256" key="2">
    <source>
        <dbReference type="SAM" id="Phobius"/>
    </source>
</evidence>
<keyword evidence="4" id="KW-1185">Reference proteome</keyword>
<feature type="transmembrane region" description="Helical" evidence="2">
    <location>
        <begin position="12"/>
        <end position="37"/>
    </location>
</feature>
<feature type="coiled-coil region" evidence="1">
    <location>
        <begin position="440"/>
        <end position="467"/>
    </location>
</feature>
<feature type="transmembrane region" description="Helical" evidence="2">
    <location>
        <begin position="133"/>
        <end position="153"/>
    </location>
</feature>
<keyword evidence="2" id="KW-0812">Transmembrane</keyword>
<feature type="transmembrane region" description="Helical" evidence="2">
    <location>
        <begin position="265"/>
        <end position="283"/>
    </location>
</feature>
<evidence type="ECO:0008006" key="5">
    <source>
        <dbReference type="Google" id="ProtNLM"/>
    </source>
</evidence>
<dbReference type="EMBL" id="FNUL01000007">
    <property type="protein sequence ID" value="SEF72742.1"/>
    <property type="molecule type" value="Genomic_DNA"/>
</dbReference>
<organism evidence="3 4">
    <name type="scientific">Lachnospira multipara</name>
    <dbReference type="NCBI Taxonomy" id="28051"/>
    <lineage>
        <taxon>Bacteria</taxon>
        <taxon>Bacillati</taxon>
        <taxon>Bacillota</taxon>
        <taxon>Clostridia</taxon>
        <taxon>Lachnospirales</taxon>
        <taxon>Lachnospiraceae</taxon>
        <taxon>Lachnospira</taxon>
    </lineage>
</organism>
<feature type="transmembrane region" description="Helical" evidence="2">
    <location>
        <begin position="659"/>
        <end position="678"/>
    </location>
</feature>
<feature type="transmembrane region" description="Helical" evidence="2">
    <location>
        <begin position="527"/>
        <end position="546"/>
    </location>
</feature>
<evidence type="ECO:0000313" key="3">
    <source>
        <dbReference type="EMBL" id="SEF72742.1"/>
    </source>
</evidence>
<feature type="transmembrane region" description="Helical" evidence="2">
    <location>
        <begin position="626"/>
        <end position="652"/>
    </location>
</feature>
<protein>
    <recommendedName>
        <fullName evidence="5">ABC-2 family transporter protein</fullName>
    </recommendedName>
</protein>
<name>A0A1H5UCA8_9FIRM</name>
<proteinExistence type="predicted"/>
<feature type="transmembrane region" description="Helical" evidence="2">
    <location>
        <begin position="684"/>
        <end position="702"/>
    </location>
</feature>
<dbReference type="AlphaFoldDB" id="A0A1H5UCA8"/>
<feature type="transmembrane region" description="Helical" evidence="2">
    <location>
        <begin position="572"/>
        <end position="594"/>
    </location>
</feature>
<keyword evidence="2" id="KW-1133">Transmembrane helix</keyword>
<gene>
    <name evidence="3" type="ORF">SAMN05216537_10710</name>
</gene>
<keyword evidence="1" id="KW-0175">Coiled coil</keyword>
<feature type="transmembrane region" description="Helical" evidence="2">
    <location>
        <begin position="393"/>
        <end position="412"/>
    </location>
</feature>
<feature type="transmembrane region" description="Helical" evidence="2">
    <location>
        <begin position="326"/>
        <end position="347"/>
    </location>
</feature>
<reference evidence="3 4" key="1">
    <citation type="submission" date="2016-10" db="EMBL/GenBank/DDBJ databases">
        <authorList>
            <person name="de Groot N.N."/>
        </authorList>
    </citation>
    <scope>NUCLEOTIDE SEQUENCE [LARGE SCALE GENOMIC DNA]</scope>
    <source>
        <strain evidence="3 4">D15d</strain>
    </source>
</reference>
<dbReference type="RefSeq" id="WP_103952700.1">
    <property type="nucleotide sequence ID" value="NZ_FNUL01000007.1"/>
</dbReference>